<accession>A0A160A1F9</accession>
<dbReference type="AlphaFoldDB" id="A0A160A1F9"/>
<gene>
    <name evidence="1" type="ORF">TK06_21825</name>
</gene>
<protein>
    <recommendedName>
        <fullName evidence="3">Delta-60 repeat protein</fullName>
    </recommendedName>
</protein>
<dbReference type="Proteomes" id="UP000076083">
    <property type="component" value="Chromosome"/>
</dbReference>
<dbReference type="RefSeq" id="WP_063323787.1">
    <property type="nucleotide sequence ID" value="NZ_CP015225.1"/>
</dbReference>
<proteinExistence type="predicted"/>
<dbReference type="EMBL" id="CP015225">
    <property type="protein sequence ID" value="AMZ73624.1"/>
    <property type="molecule type" value="Genomic_DNA"/>
</dbReference>
<dbReference type="Gene3D" id="2.80.10.50">
    <property type="match status" value="3"/>
</dbReference>
<dbReference type="SUPFAM" id="SSF50998">
    <property type="entry name" value="Quinoprotein alcohol dehydrogenase-like"/>
    <property type="match status" value="1"/>
</dbReference>
<dbReference type="Pfam" id="PF17164">
    <property type="entry name" value="DUF5122"/>
    <property type="match status" value="4"/>
</dbReference>
<reference evidence="2" key="1">
    <citation type="submission" date="2016-04" db="EMBL/GenBank/DDBJ databases">
        <authorList>
            <person name="Ray J."/>
            <person name="Price M."/>
            <person name="Deutschbauer A."/>
        </authorList>
    </citation>
    <scope>NUCLEOTIDE SEQUENCE [LARGE SCALE GENOMIC DNA]</scope>
    <source>
        <strain evidence="2">FW300-N2E2</strain>
    </source>
</reference>
<evidence type="ECO:0008006" key="3">
    <source>
        <dbReference type="Google" id="ProtNLM"/>
    </source>
</evidence>
<dbReference type="InterPro" id="IPR013431">
    <property type="entry name" value="Delta_60_rpt"/>
</dbReference>
<reference evidence="1 2" key="2">
    <citation type="journal article" date="2018" name="Nature">
        <title>Mutant phenotypes for thousands of bacterial genes of unknown function.</title>
        <authorList>
            <person name="Price M.N."/>
            <person name="Wetmore K.M."/>
            <person name="Waters R.J."/>
            <person name="Callaghan M."/>
            <person name="Ray J."/>
            <person name="Liu H."/>
            <person name="Kuehl J.V."/>
            <person name="Melnyk R.A."/>
            <person name="Lamson J.S."/>
            <person name="Suh Y."/>
            <person name="Carlson H.K."/>
            <person name="Esquivel Z."/>
            <person name="Sadeeshkumar H."/>
            <person name="Chakraborty R."/>
            <person name="Zane G.M."/>
            <person name="Rubin B.E."/>
            <person name="Wall J.D."/>
            <person name="Visel A."/>
            <person name="Bristow J."/>
            <person name="Blow M.J."/>
            <person name="Arkin A.P."/>
            <person name="Deutschbauer A.M."/>
        </authorList>
    </citation>
    <scope>NUCLEOTIDE SEQUENCE [LARGE SCALE GENOMIC DNA]</scope>
    <source>
        <strain evidence="1 2">FW300-N2E2</strain>
    </source>
</reference>
<dbReference type="NCBIfam" id="TIGR02608">
    <property type="entry name" value="delta_60_rpt"/>
    <property type="match status" value="5"/>
</dbReference>
<organism evidence="1 2">
    <name type="scientific">Pseudomonas fluorescens</name>
    <dbReference type="NCBI Taxonomy" id="294"/>
    <lineage>
        <taxon>Bacteria</taxon>
        <taxon>Pseudomonadati</taxon>
        <taxon>Pseudomonadota</taxon>
        <taxon>Gammaproteobacteria</taxon>
        <taxon>Pseudomonadales</taxon>
        <taxon>Pseudomonadaceae</taxon>
        <taxon>Pseudomonas</taxon>
    </lineage>
</organism>
<evidence type="ECO:0000313" key="1">
    <source>
        <dbReference type="EMBL" id="AMZ73624.1"/>
    </source>
</evidence>
<sequence length="447" mass="47566">MVQSARAVETGTLDPTFADGGVLRFPIPEISGFNTEAVLPLPGNKLLVAILLLGVDAPVALARLNEDGSLDLGFGGNGSGLVEISLDDHYFDSVKELRGLSDGGWLVFGQYRKGSWGGKYVVRHNRDGQPDMSFGEKGVLLIRDGRPRDAGIRTQAFDRDSEISSTGAPRVTGSESACAVQQDGKILLVSYVRGAGYSKQAVLRLNPDGTTDHTFNGTGFAPIELGGIPHEWNVVEAIAVQADGKVLVSGEFGQENPDARVAYVLRLDASGQLDTSFNGGMVTVRSTAALSVKGISIREADGTIVVVGKASVNSVPHGLMFVLTSGGFFDFNFNRGQPLFSLLVPQGLMWSRSSLRADGSILVAGSTGPGYVEERLTALTALFRPDGSLDPSFNGSGFTVFDEEGRYESVTDMKVMADDRIVVCGFAWVDGDPWAYIGGGWVIRYLA</sequence>
<name>A0A160A1F9_PSEFL</name>
<evidence type="ECO:0000313" key="2">
    <source>
        <dbReference type="Proteomes" id="UP000076083"/>
    </source>
</evidence>
<dbReference type="InterPro" id="IPR011047">
    <property type="entry name" value="Quinoprotein_ADH-like_sf"/>
</dbReference>